<keyword evidence="3" id="KW-1185">Reference proteome</keyword>
<dbReference type="EMBL" id="JANKHH010000002">
    <property type="protein sequence ID" value="MCR2832935.1"/>
    <property type="molecule type" value="Genomic_DNA"/>
</dbReference>
<gene>
    <name evidence="2" type="ORF">NSO95_03170</name>
</gene>
<comment type="caution">
    <text evidence="2">The sequence shown here is derived from an EMBL/GenBank/DDBJ whole genome shotgun (WGS) entry which is preliminary data.</text>
</comment>
<evidence type="ECO:0000313" key="3">
    <source>
        <dbReference type="Proteomes" id="UP001206067"/>
    </source>
</evidence>
<proteinExistence type="predicted"/>
<evidence type="ECO:0000256" key="1">
    <source>
        <dbReference type="SAM" id="SignalP"/>
    </source>
</evidence>
<dbReference type="RefSeq" id="WP_257594704.1">
    <property type="nucleotide sequence ID" value="NZ_JANKHH010000002.1"/>
</dbReference>
<feature type="chain" id="PRO_5047371807" evidence="1">
    <location>
        <begin position="22"/>
        <end position="316"/>
    </location>
</feature>
<sequence>MTRFAIGALCAFAAMQTPAYAQDIDFGDDESPFSQDGECDDKRFEGSGMTTTPLLDSDVGHDASDCRIAYEQGRLTYSGIAATERRDASHIQWGDDDGQWSNDGECDDMRFEGEGMTSTPLLEEDVRHDATDCRTAYEEGRLELRGSGLSGSASGGSSGRLTPVAIEGRFDWGDNTSQWANDGECDDMRFLGRGLTSTALPEDIGRDEQDCRAAYDAGSVGLNPLFRTPGSTADINYGDDSSSYANDGECDDLRFTGSYASTMIYLSDDVGHDATDCRAAVRSGTARWQADSLPYELGATLTSEALSDDSVDFDKS</sequence>
<evidence type="ECO:0000313" key="2">
    <source>
        <dbReference type="EMBL" id="MCR2832935.1"/>
    </source>
</evidence>
<dbReference type="Proteomes" id="UP001206067">
    <property type="component" value="Unassembled WGS sequence"/>
</dbReference>
<keyword evidence="1" id="KW-0732">Signal</keyword>
<name>A0ABT1XQL3_9SPHN</name>
<organism evidence="2 3">
    <name type="scientific">Parerythrobacter lacustris</name>
    <dbReference type="NCBI Taxonomy" id="2969984"/>
    <lineage>
        <taxon>Bacteria</taxon>
        <taxon>Pseudomonadati</taxon>
        <taxon>Pseudomonadota</taxon>
        <taxon>Alphaproteobacteria</taxon>
        <taxon>Sphingomonadales</taxon>
        <taxon>Erythrobacteraceae</taxon>
        <taxon>Parerythrobacter</taxon>
    </lineage>
</organism>
<accession>A0ABT1XQL3</accession>
<feature type="signal peptide" evidence="1">
    <location>
        <begin position="1"/>
        <end position="21"/>
    </location>
</feature>
<reference evidence="2 3" key="1">
    <citation type="submission" date="2022-08" db="EMBL/GenBank/DDBJ databases">
        <title>Polyphasic taxonomy analysis of Qipengyuania sp.RS5-5.</title>
        <authorList>
            <person name="Xamxidin M."/>
            <person name="Wu M."/>
        </authorList>
    </citation>
    <scope>NUCLEOTIDE SEQUENCE [LARGE SCALE GENOMIC DNA]</scope>
    <source>
        <strain evidence="2 3">RS5-5</strain>
    </source>
</reference>
<protein>
    <submittedName>
        <fullName evidence="2">Uncharacterized protein</fullName>
    </submittedName>
</protein>